<dbReference type="AlphaFoldDB" id="A0A2I1GT19"/>
<evidence type="ECO:0000313" key="2">
    <source>
        <dbReference type="Proteomes" id="UP000234323"/>
    </source>
</evidence>
<dbReference type="Proteomes" id="UP000234323">
    <property type="component" value="Unassembled WGS sequence"/>
</dbReference>
<accession>A0A2I1GT19</accession>
<protein>
    <submittedName>
        <fullName evidence="1">Uncharacterized protein</fullName>
    </submittedName>
</protein>
<reference evidence="1 2" key="1">
    <citation type="submission" date="2015-10" db="EMBL/GenBank/DDBJ databases">
        <title>Genome analyses suggest a sexual origin of heterokaryosis in a supposedly ancient asexual fungus.</title>
        <authorList>
            <person name="Ropars J."/>
            <person name="Sedzielewska K."/>
            <person name="Noel J."/>
            <person name="Charron P."/>
            <person name="Farinelli L."/>
            <person name="Marton T."/>
            <person name="Kruger M."/>
            <person name="Pelin A."/>
            <person name="Brachmann A."/>
            <person name="Corradi N."/>
        </authorList>
    </citation>
    <scope>NUCLEOTIDE SEQUENCE [LARGE SCALE GENOMIC DNA]</scope>
    <source>
        <strain evidence="1 2">A4</strain>
    </source>
</reference>
<sequence>MHEFIQRWMKEGNSIAPRRIAKAGMKGFNNKKAIKWLLYLDANNFSVSLTLRTCQIFKTFHQLLNEEVEVKTKESSTMSYIRNGIRTPAGIIGCCNRWAIAKSIVQETRNLACYKLPVALPVGNNDEDKNGSRLPTPTLTLWPIHYDDSTQKMDLWKLMNKTVFGKTMEDVKELIIVRPIGEEYRLRKMLSDQLGWT</sequence>
<dbReference type="EMBL" id="LLXI01000785">
    <property type="protein sequence ID" value="PKY49793.1"/>
    <property type="molecule type" value="Genomic_DNA"/>
</dbReference>
<organism evidence="1 2">
    <name type="scientific">Rhizophagus irregularis</name>
    <dbReference type="NCBI Taxonomy" id="588596"/>
    <lineage>
        <taxon>Eukaryota</taxon>
        <taxon>Fungi</taxon>
        <taxon>Fungi incertae sedis</taxon>
        <taxon>Mucoromycota</taxon>
        <taxon>Glomeromycotina</taxon>
        <taxon>Glomeromycetes</taxon>
        <taxon>Glomerales</taxon>
        <taxon>Glomeraceae</taxon>
        <taxon>Rhizophagus</taxon>
    </lineage>
</organism>
<proteinExistence type="predicted"/>
<keyword evidence="2" id="KW-1185">Reference proteome</keyword>
<evidence type="ECO:0000313" key="1">
    <source>
        <dbReference type="EMBL" id="PKY49793.1"/>
    </source>
</evidence>
<gene>
    <name evidence="1" type="ORF">RhiirA4_465915</name>
</gene>
<comment type="caution">
    <text evidence="1">The sequence shown here is derived from an EMBL/GenBank/DDBJ whole genome shotgun (WGS) entry which is preliminary data.</text>
</comment>
<name>A0A2I1GT19_9GLOM</name>